<name>A0A3P3XTB5_9SPIR</name>
<sequence>MREYIARLAENSLPKAGKVKSGRTPHAVGLIVAATFILLAFSGCDNTFSVFQTISQEEKQIGADLFKNTTVRAMADDSSNYYALLGQVVWRPKSTTSEGSWDVFSVNGSTDYFAAGLAGDGTNIYVAKADKNNVLDDIYTTSDSGSSWTAMGAVTDIGSDAFVDWLKCANNTLFVAVHNSASKYSLFYYDGSSFVSAGAAVSGIDAPLVDILYDGSSSYWLVSDSKVYKGTTLGAIAEDSTASNPDYDRYLLGVASDGAGRVIVSRKDGYIYSYASSVWTPIQIKSSTKLGPVFFLTQPASTPRILIGKGVSSYGYMEYNESTPTLKENGSSFISTSSSIYYSTMLSKQVQAFWQPVNEYDATKKTLFILLASGGTDTYALYRNDYTISTGSWSGWTAE</sequence>
<gene>
    <name evidence="1" type="ORF">SPIRO4BDMA_51042</name>
</gene>
<evidence type="ECO:0000313" key="1">
    <source>
        <dbReference type="EMBL" id="SLM19527.1"/>
    </source>
</evidence>
<organism evidence="1">
    <name type="scientific">uncultured spirochete</name>
    <dbReference type="NCBI Taxonomy" id="156406"/>
    <lineage>
        <taxon>Bacteria</taxon>
        <taxon>Pseudomonadati</taxon>
        <taxon>Spirochaetota</taxon>
        <taxon>Spirochaetia</taxon>
        <taxon>Spirochaetales</taxon>
        <taxon>environmental samples</taxon>
    </lineage>
</organism>
<accession>A0A3P3XTB5</accession>
<dbReference type="EMBL" id="FWDO01000005">
    <property type="protein sequence ID" value="SLM19527.1"/>
    <property type="molecule type" value="Genomic_DNA"/>
</dbReference>
<dbReference type="AlphaFoldDB" id="A0A3P3XTB5"/>
<reference evidence="1" key="1">
    <citation type="submission" date="2017-02" db="EMBL/GenBank/DDBJ databases">
        <authorList>
            <person name="Regsiter A."/>
            <person name="William W."/>
        </authorList>
    </citation>
    <scope>NUCLEOTIDE SEQUENCE</scope>
    <source>
        <strain evidence="1">BdmA 4</strain>
    </source>
</reference>
<proteinExistence type="predicted"/>
<protein>
    <submittedName>
        <fullName evidence="1">Uncharacterized protein</fullName>
    </submittedName>
</protein>